<keyword evidence="1" id="KW-0732">Signal</keyword>
<organism evidence="2 3">
    <name type="scientific">Liparis tanakae</name>
    <name type="common">Tanaka's snailfish</name>
    <dbReference type="NCBI Taxonomy" id="230148"/>
    <lineage>
        <taxon>Eukaryota</taxon>
        <taxon>Metazoa</taxon>
        <taxon>Chordata</taxon>
        <taxon>Craniata</taxon>
        <taxon>Vertebrata</taxon>
        <taxon>Euteleostomi</taxon>
        <taxon>Actinopterygii</taxon>
        <taxon>Neopterygii</taxon>
        <taxon>Teleostei</taxon>
        <taxon>Neoteleostei</taxon>
        <taxon>Acanthomorphata</taxon>
        <taxon>Eupercaria</taxon>
        <taxon>Perciformes</taxon>
        <taxon>Cottioidei</taxon>
        <taxon>Cottales</taxon>
        <taxon>Liparidae</taxon>
        <taxon>Liparis</taxon>
    </lineage>
</organism>
<protein>
    <submittedName>
        <fullName evidence="2">Uncharacterized protein</fullName>
    </submittedName>
</protein>
<dbReference type="AlphaFoldDB" id="A0A4Z2J9I9"/>
<comment type="caution">
    <text evidence="2">The sequence shown here is derived from an EMBL/GenBank/DDBJ whole genome shotgun (WGS) entry which is preliminary data.</text>
</comment>
<name>A0A4Z2J9I9_9TELE</name>
<dbReference type="Proteomes" id="UP000314294">
    <property type="component" value="Unassembled WGS sequence"/>
</dbReference>
<reference evidence="2 3" key="1">
    <citation type="submission" date="2019-03" db="EMBL/GenBank/DDBJ databases">
        <title>First draft genome of Liparis tanakae, snailfish: a comprehensive survey of snailfish specific genes.</title>
        <authorList>
            <person name="Kim W."/>
            <person name="Song I."/>
            <person name="Jeong J.-H."/>
            <person name="Kim D."/>
            <person name="Kim S."/>
            <person name="Ryu S."/>
            <person name="Song J.Y."/>
            <person name="Lee S.K."/>
        </authorList>
    </citation>
    <scope>NUCLEOTIDE SEQUENCE [LARGE SCALE GENOMIC DNA]</scope>
    <source>
        <tissue evidence="2">Muscle</tissue>
    </source>
</reference>
<feature type="chain" id="PRO_5021221569" evidence="1">
    <location>
        <begin position="21"/>
        <end position="162"/>
    </location>
</feature>
<feature type="signal peptide" evidence="1">
    <location>
        <begin position="1"/>
        <end position="20"/>
    </location>
</feature>
<dbReference type="EMBL" id="SRLO01000012">
    <property type="protein sequence ID" value="TNN86886.1"/>
    <property type="molecule type" value="Genomic_DNA"/>
</dbReference>
<proteinExistence type="predicted"/>
<evidence type="ECO:0000256" key="1">
    <source>
        <dbReference type="SAM" id="SignalP"/>
    </source>
</evidence>
<evidence type="ECO:0000313" key="3">
    <source>
        <dbReference type="Proteomes" id="UP000314294"/>
    </source>
</evidence>
<evidence type="ECO:0000313" key="2">
    <source>
        <dbReference type="EMBL" id="TNN86886.1"/>
    </source>
</evidence>
<accession>A0A4Z2J9I9</accession>
<gene>
    <name evidence="2" type="ORF">EYF80_002641</name>
</gene>
<sequence>MHGFCRTPMILWIRSMATLSWKLLSPGKEESCTMSHMNCVDSRVESVEQMDCGKCVYGGDRLPASVARNPMVLAQVSVQPGGNPRLEASLTSLQLPLPSFTSLLRWQLLSDRSRCGEGLGDDGASAWLCFLEQSDSCSLSLSLASQSMELSESVADILGCRI</sequence>
<keyword evidence="3" id="KW-1185">Reference proteome</keyword>